<feature type="region of interest" description="Disordered" evidence="1">
    <location>
        <begin position="67"/>
        <end position="123"/>
    </location>
</feature>
<dbReference type="EMBL" id="BGZK01001949">
    <property type="protein sequence ID" value="GBP88661.1"/>
    <property type="molecule type" value="Genomic_DNA"/>
</dbReference>
<name>A0A4C1ZIK6_EUMVA</name>
<evidence type="ECO:0000256" key="1">
    <source>
        <dbReference type="SAM" id="MobiDB-lite"/>
    </source>
</evidence>
<evidence type="ECO:0000313" key="2">
    <source>
        <dbReference type="EMBL" id="GBP88661.1"/>
    </source>
</evidence>
<accession>A0A4C1ZIK6</accession>
<dbReference type="Proteomes" id="UP000299102">
    <property type="component" value="Unassembled WGS sequence"/>
</dbReference>
<organism evidence="2 3">
    <name type="scientific">Eumeta variegata</name>
    <name type="common">Bagworm moth</name>
    <name type="synonym">Eumeta japonica</name>
    <dbReference type="NCBI Taxonomy" id="151549"/>
    <lineage>
        <taxon>Eukaryota</taxon>
        <taxon>Metazoa</taxon>
        <taxon>Ecdysozoa</taxon>
        <taxon>Arthropoda</taxon>
        <taxon>Hexapoda</taxon>
        <taxon>Insecta</taxon>
        <taxon>Pterygota</taxon>
        <taxon>Neoptera</taxon>
        <taxon>Endopterygota</taxon>
        <taxon>Lepidoptera</taxon>
        <taxon>Glossata</taxon>
        <taxon>Ditrysia</taxon>
        <taxon>Tineoidea</taxon>
        <taxon>Psychidae</taxon>
        <taxon>Oiketicinae</taxon>
        <taxon>Eumeta</taxon>
    </lineage>
</organism>
<sequence>MIHSTFIFVGVDVRNEPYLPYVRQRPLATIRGARSPNMYAYTTGRTSTERAKNRVYQIRRAAATLITASRGSARGRRTPADGAGERSGRDPGASSRSEEEEVEVAGGDTRRREEIGNATSAAGEIRRYRQRNIESSCLQQPYGVSPNATSPQLPKWVRRKATRTRSIVPLYCSALSLARSAQAERDNESCFFVCAAGVHRFISVTKMGCSGYRIVQDTKLCRCEVSHESVAMASNGHAGMRKEGLGSVMSAHYVIRKQFRAAEFCALYRAIFKI</sequence>
<proteinExistence type="predicted"/>
<protein>
    <submittedName>
        <fullName evidence="2">Uncharacterized protein</fullName>
    </submittedName>
</protein>
<gene>
    <name evidence="2" type="ORF">EVAR_66688_1</name>
</gene>
<evidence type="ECO:0000313" key="3">
    <source>
        <dbReference type="Proteomes" id="UP000299102"/>
    </source>
</evidence>
<comment type="caution">
    <text evidence="2">The sequence shown here is derived from an EMBL/GenBank/DDBJ whole genome shotgun (WGS) entry which is preliminary data.</text>
</comment>
<dbReference type="AlphaFoldDB" id="A0A4C1ZIK6"/>
<keyword evidence="3" id="KW-1185">Reference proteome</keyword>
<reference evidence="2 3" key="1">
    <citation type="journal article" date="2019" name="Commun. Biol.">
        <title>The bagworm genome reveals a unique fibroin gene that provides high tensile strength.</title>
        <authorList>
            <person name="Kono N."/>
            <person name="Nakamura H."/>
            <person name="Ohtoshi R."/>
            <person name="Tomita M."/>
            <person name="Numata K."/>
            <person name="Arakawa K."/>
        </authorList>
    </citation>
    <scope>NUCLEOTIDE SEQUENCE [LARGE SCALE GENOMIC DNA]</scope>
</reference>